<dbReference type="RefSeq" id="XP_056050404.1">
    <property type="nucleotide sequence ID" value="XM_056193358.1"/>
</dbReference>
<feature type="signal peptide" evidence="1">
    <location>
        <begin position="1"/>
        <end position="18"/>
    </location>
</feature>
<dbReference type="InterPro" id="IPR045469">
    <property type="entry name" value="Nis1"/>
</dbReference>
<sequence>MILSSVLGVLLAALPVWAGLVSFAVPDTIKDGDEITVIVTMNSELGSVWDYNLVLSATERSLPYGYLGGRGFAMIDLRGLPFGTSNFTVNTKDTGVGAREDSVVRGAWLSTVGVMGMLQTRMQQVAVKRGSRTSKNFVDSKPLLR</sequence>
<evidence type="ECO:0000313" key="3">
    <source>
        <dbReference type="Proteomes" id="UP001144673"/>
    </source>
</evidence>
<reference evidence="2" key="1">
    <citation type="journal article" date="2023" name="Access Microbiol">
        <title>De-novo genome assembly for Akanthomyces muscarius, a biocontrol agent of insect agricultural pests.</title>
        <authorList>
            <person name="Erdos Z."/>
            <person name="Studholme D.J."/>
            <person name="Raymond B."/>
            <person name="Sharma M."/>
        </authorList>
    </citation>
    <scope>NUCLEOTIDE SEQUENCE</scope>
    <source>
        <strain evidence="2">Ve6</strain>
    </source>
</reference>
<dbReference type="AlphaFoldDB" id="A0A9W8Q5Y8"/>
<evidence type="ECO:0000256" key="1">
    <source>
        <dbReference type="SAM" id="SignalP"/>
    </source>
</evidence>
<gene>
    <name evidence="2" type="ORF">LMH87_001978</name>
</gene>
<keyword evidence="3" id="KW-1185">Reference proteome</keyword>
<keyword evidence="1" id="KW-0732">Signal</keyword>
<dbReference type="GeneID" id="80889137"/>
<accession>A0A9W8Q5Y8</accession>
<organism evidence="2 3">
    <name type="scientific">Akanthomyces muscarius</name>
    <name type="common">Entomopathogenic fungus</name>
    <name type="synonym">Lecanicillium muscarium</name>
    <dbReference type="NCBI Taxonomy" id="2231603"/>
    <lineage>
        <taxon>Eukaryota</taxon>
        <taxon>Fungi</taxon>
        <taxon>Dikarya</taxon>
        <taxon>Ascomycota</taxon>
        <taxon>Pezizomycotina</taxon>
        <taxon>Sordariomycetes</taxon>
        <taxon>Hypocreomycetidae</taxon>
        <taxon>Hypocreales</taxon>
        <taxon>Cordycipitaceae</taxon>
        <taxon>Akanthomyces</taxon>
    </lineage>
</organism>
<dbReference type="EMBL" id="JAJHUN010000010">
    <property type="protein sequence ID" value="KAJ4147463.1"/>
    <property type="molecule type" value="Genomic_DNA"/>
</dbReference>
<proteinExistence type="predicted"/>
<feature type="chain" id="PRO_5040737886" evidence="1">
    <location>
        <begin position="19"/>
        <end position="145"/>
    </location>
</feature>
<comment type="caution">
    <text evidence="2">The sequence shown here is derived from an EMBL/GenBank/DDBJ whole genome shotgun (WGS) entry which is preliminary data.</text>
</comment>
<name>A0A9W8Q5Y8_AKAMU</name>
<protein>
    <submittedName>
        <fullName evidence="2">Uncharacterized protein</fullName>
    </submittedName>
</protein>
<evidence type="ECO:0000313" key="2">
    <source>
        <dbReference type="EMBL" id="KAJ4147463.1"/>
    </source>
</evidence>
<dbReference type="Proteomes" id="UP001144673">
    <property type="component" value="Chromosome 3"/>
</dbReference>
<dbReference type="Pfam" id="PF19271">
    <property type="entry name" value="Nis1"/>
    <property type="match status" value="1"/>
</dbReference>
<dbReference type="KEGG" id="amus:LMH87_001978"/>